<organism evidence="1 2">
    <name type="scientific">Argiope bruennichi</name>
    <name type="common">Wasp spider</name>
    <name type="synonym">Aranea bruennichi</name>
    <dbReference type="NCBI Taxonomy" id="94029"/>
    <lineage>
        <taxon>Eukaryota</taxon>
        <taxon>Metazoa</taxon>
        <taxon>Ecdysozoa</taxon>
        <taxon>Arthropoda</taxon>
        <taxon>Chelicerata</taxon>
        <taxon>Arachnida</taxon>
        <taxon>Araneae</taxon>
        <taxon>Araneomorphae</taxon>
        <taxon>Entelegynae</taxon>
        <taxon>Araneoidea</taxon>
        <taxon>Araneidae</taxon>
        <taxon>Argiope</taxon>
    </lineage>
</organism>
<comment type="caution">
    <text evidence="1">The sequence shown here is derived from an EMBL/GenBank/DDBJ whole genome shotgun (WGS) entry which is preliminary data.</text>
</comment>
<dbReference type="Proteomes" id="UP000807504">
    <property type="component" value="Unassembled WGS sequence"/>
</dbReference>
<gene>
    <name evidence="1" type="ORF">HNY73_007589</name>
</gene>
<sequence length="166" mass="18174">MPECELWFGGVLRGVGLPVCELWFGGWCWERGSCLCANCGFEVGAGGVGHACVRIVVWRLVLEVWVMPECELWFRGWCWRSGWSCLCASCGFEVGVEEGSCLCASCGFEVVGGVDHACGASYGFPHSNPSQQFYFTLMTIISIKVGIKFAMSLKRCFEVGIQGKNA</sequence>
<name>A0A8T0FGZ8_ARGBR</name>
<evidence type="ECO:0000313" key="1">
    <source>
        <dbReference type="EMBL" id="KAF8789665.1"/>
    </source>
</evidence>
<reference evidence="1" key="2">
    <citation type="submission" date="2020-06" db="EMBL/GenBank/DDBJ databases">
        <authorList>
            <person name="Sheffer M."/>
        </authorList>
    </citation>
    <scope>NUCLEOTIDE SEQUENCE</scope>
</reference>
<reference evidence="1" key="1">
    <citation type="journal article" date="2020" name="bioRxiv">
        <title>Chromosome-level reference genome of the European wasp spider Argiope bruennichi: a resource for studies on range expansion and evolutionary adaptation.</title>
        <authorList>
            <person name="Sheffer M.M."/>
            <person name="Hoppe A."/>
            <person name="Krehenwinkel H."/>
            <person name="Uhl G."/>
            <person name="Kuss A.W."/>
            <person name="Jensen L."/>
            <person name="Jensen C."/>
            <person name="Gillespie R.G."/>
            <person name="Hoff K.J."/>
            <person name="Prost S."/>
        </authorList>
    </citation>
    <scope>NUCLEOTIDE SEQUENCE</scope>
</reference>
<dbReference type="AlphaFoldDB" id="A0A8T0FGZ8"/>
<dbReference type="EMBL" id="JABXBU010000012">
    <property type="protein sequence ID" value="KAF8789665.1"/>
    <property type="molecule type" value="Genomic_DNA"/>
</dbReference>
<protein>
    <submittedName>
        <fullName evidence="1">Uncharacterized protein</fullName>
    </submittedName>
</protein>
<proteinExistence type="predicted"/>
<keyword evidence="2" id="KW-1185">Reference proteome</keyword>
<evidence type="ECO:0000313" key="2">
    <source>
        <dbReference type="Proteomes" id="UP000807504"/>
    </source>
</evidence>
<accession>A0A8T0FGZ8</accession>